<keyword evidence="5" id="KW-1185">Reference proteome</keyword>
<evidence type="ECO:0000313" key="3">
    <source>
        <dbReference type="EMBL" id="WQG88069.1"/>
    </source>
</evidence>
<evidence type="ECO:0000256" key="1">
    <source>
        <dbReference type="SAM" id="SignalP"/>
    </source>
</evidence>
<sequence>MLKVALPVLYSILMVFGHRALASEPCQVRISVSPDTLPTDLRNRALLNQPALKQAVILAVNQRAGPNSSSESMRVPDSIPFNKLGLGGMNTSAKSTFTQYLESGRSAAGMARMKTMFNEMKDSTKAASYI</sequence>
<organism evidence="2 4">
    <name type="scientific">Chitinophaga sancti</name>
    <dbReference type="NCBI Taxonomy" id="1004"/>
    <lineage>
        <taxon>Bacteria</taxon>
        <taxon>Pseudomonadati</taxon>
        <taxon>Bacteroidota</taxon>
        <taxon>Chitinophagia</taxon>
        <taxon>Chitinophagales</taxon>
        <taxon>Chitinophagaceae</taxon>
        <taxon>Chitinophaga</taxon>
    </lineage>
</organism>
<reference evidence="2 4" key="1">
    <citation type="submission" date="2016-11" db="EMBL/GenBank/DDBJ databases">
        <authorList>
            <person name="Jaros S."/>
            <person name="Januszkiewicz K."/>
            <person name="Wedrychowicz H."/>
        </authorList>
    </citation>
    <scope>NUCLEOTIDE SEQUENCE [LARGE SCALE GENOMIC DNA]</scope>
    <source>
        <strain evidence="2 4">DSM 784</strain>
    </source>
</reference>
<keyword evidence="1" id="KW-0732">Signal</keyword>
<proteinExistence type="predicted"/>
<dbReference type="EMBL" id="CP140154">
    <property type="protein sequence ID" value="WQG88069.1"/>
    <property type="molecule type" value="Genomic_DNA"/>
</dbReference>
<protein>
    <submittedName>
        <fullName evidence="2">Uncharacterized protein</fullName>
    </submittedName>
</protein>
<dbReference type="Proteomes" id="UP001326715">
    <property type="component" value="Chromosome"/>
</dbReference>
<reference evidence="3 5" key="2">
    <citation type="submission" date="2023-11" db="EMBL/GenBank/DDBJ databases">
        <title>MicrobeMod: A computational toolkit for identifying prokaryotic methylation and restriction-modification with nanopore sequencing.</title>
        <authorList>
            <person name="Crits-Christoph A."/>
            <person name="Kang S.C."/>
            <person name="Lee H."/>
            <person name="Ostrov N."/>
        </authorList>
    </citation>
    <scope>NUCLEOTIDE SEQUENCE [LARGE SCALE GENOMIC DNA]</scope>
    <source>
        <strain evidence="3 5">ATCC 23090</strain>
    </source>
</reference>
<feature type="signal peptide" evidence="1">
    <location>
        <begin position="1"/>
        <end position="22"/>
    </location>
</feature>
<evidence type="ECO:0000313" key="5">
    <source>
        <dbReference type="Proteomes" id="UP001326715"/>
    </source>
</evidence>
<feature type="chain" id="PRO_5012746804" evidence="1">
    <location>
        <begin position="23"/>
        <end position="130"/>
    </location>
</feature>
<dbReference type="EMBL" id="FPIZ01000022">
    <property type="protein sequence ID" value="SFW82999.1"/>
    <property type="molecule type" value="Genomic_DNA"/>
</dbReference>
<name>A0A1K1SFZ9_9BACT</name>
<dbReference type="STRING" id="1004.SAMN05661012_05322"/>
<gene>
    <name evidence="2" type="ORF">SAMN05661012_05322</name>
    <name evidence="3" type="ORF">SR876_24385</name>
</gene>
<dbReference type="RefSeq" id="WP_072364335.1">
    <property type="nucleotide sequence ID" value="NZ_CP139972.1"/>
</dbReference>
<dbReference type="AlphaFoldDB" id="A0A1K1SFZ9"/>
<evidence type="ECO:0000313" key="4">
    <source>
        <dbReference type="Proteomes" id="UP000183788"/>
    </source>
</evidence>
<accession>A0A1K1SFZ9</accession>
<dbReference type="OrthoDB" id="9899205at2"/>
<evidence type="ECO:0000313" key="2">
    <source>
        <dbReference type="EMBL" id="SFW82999.1"/>
    </source>
</evidence>
<dbReference type="Proteomes" id="UP000183788">
    <property type="component" value="Unassembled WGS sequence"/>
</dbReference>